<evidence type="ECO:0000313" key="7">
    <source>
        <dbReference type="Proteomes" id="UP001176517"/>
    </source>
</evidence>
<dbReference type="PANTHER" id="PTHR15818:SF2">
    <property type="entry name" value="G-PATCH DOMAIN AND KOW MOTIFS-CONTAINING PROTEIN"/>
    <property type="match status" value="1"/>
</dbReference>
<name>A0AAN6JTX4_9BASI</name>
<feature type="region of interest" description="Disordered" evidence="4">
    <location>
        <begin position="198"/>
        <end position="408"/>
    </location>
</feature>
<keyword evidence="7" id="KW-1185">Reference proteome</keyword>
<feature type="compositionally biased region" description="Polar residues" evidence="4">
    <location>
        <begin position="276"/>
        <end position="291"/>
    </location>
</feature>
<feature type="compositionally biased region" description="Basic and acidic residues" evidence="4">
    <location>
        <begin position="292"/>
        <end position="408"/>
    </location>
</feature>
<evidence type="ECO:0000256" key="4">
    <source>
        <dbReference type="SAM" id="MobiDB-lite"/>
    </source>
</evidence>
<comment type="caution">
    <text evidence="6">The sequence shown here is derived from an EMBL/GenBank/DDBJ whole genome shotgun (WGS) entry which is preliminary data.</text>
</comment>
<dbReference type="GO" id="GO:0003676">
    <property type="term" value="F:nucleic acid binding"/>
    <property type="evidence" value="ECO:0007669"/>
    <property type="project" value="InterPro"/>
</dbReference>
<evidence type="ECO:0000256" key="1">
    <source>
        <dbReference type="ARBA" id="ARBA00004123"/>
    </source>
</evidence>
<comment type="subcellular location">
    <subcellularLocation>
        <location evidence="1">Nucleus</location>
    </subcellularLocation>
</comment>
<feature type="compositionally biased region" description="Acidic residues" evidence="4">
    <location>
        <begin position="50"/>
        <end position="60"/>
    </location>
</feature>
<evidence type="ECO:0000259" key="5">
    <source>
        <dbReference type="PROSITE" id="PS50174"/>
    </source>
</evidence>
<dbReference type="Proteomes" id="UP001176517">
    <property type="component" value="Unassembled WGS sequence"/>
</dbReference>
<feature type="compositionally biased region" description="Polar residues" evidence="4">
    <location>
        <begin position="14"/>
        <end position="25"/>
    </location>
</feature>
<dbReference type="InterPro" id="IPR000467">
    <property type="entry name" value="G_patch_dom"/>
</dbReference>
<accession>A0AAN6JTX4</accession>
<gene>
    <name evidence="6" type="primary">spp2</name>
    <name evidence="6" type="ORF">OC846_003470</name>
</gene>
<keyword evidence="3" id="KW-0539">Nucleus</keyword>
<dbReference type="PROSITE" id="PS50174">
    <property type="entry name" value="G_PATCH"/>
    <property type="match status" value="1"/>
</dbReference>
<dbReference type="AlphaFoldDB" id="A0AAN6JTX4"/>
<proteinExistence type="inferred from homology"/>
<dbReference type="Pfam" id="PF12656">
    <property type="entry name" value="G-patch_2"/>
    <property type="match status" value="1"/>
</dbReference>
<reference evidence="6" key="1">
    <citation type="journal article" date="2023" name="PhytoFront">
        <title>Draft Genome Resources of Seven Strains of Tilletia horrida, Causal Agent of Kernel Smut of Rice.</title>
        <authorList>
            <person name="Khanal S."/>
            <person name="Antony Babu S."/>
            <person name="Zhou X.G."/>
        </authorList>
    </citation>
    <scope>NUCLEOTIDE SEQUENCE</scope>
    <source>
        <strain evidence="6">TX6</strain>
    </source>
</reference>
<dbReference type="SMART" id="SM00443">
    <property type="entry name" value="G_patch"/>
    <property type="match status" value="1"/>
</dbReference>
<organism evidence="6 7">
    <name type="scientific">Tilletia horrida</name>
    <dbReference type="NCBI Taxonomy" id="155126"/>
    <lineage>
        <taxon>Eukaryota</taxon>
        <taxon>Fungi</taxon>
        <taxon>Dikarya</taxon>
        <taxon>Basidiomycota</taxon>
        <taxon>Ustilaginomycotina</taxon>
        <taxon>Exobasidiomycetes</taxon>
        <taxon>Tilletiales</taxon>
        <taxon>Tilletiaceae</taxon>
        <taxon>Tilletia</taxon>
    </lineage>
</organism>
<evidence type="ECO:0000313" key="6">
    <source>
        <dbReference type="EMBL" id="KAK0550993.1"/>
    </source>
</evidence>
<dbReference type="InterPro" id="IPR026822">
    <property type="entry name" value="Spp2/MOS2_G-patch"/>
</dbReference>
<feature type="domain" description="G-patch" evidence="5">
    <location>
        <begin position="183"/>
        <end position="229"/>
    </location>
</feature>
<protein>
    <submittedName>
        <fullName evidence="6">DNA primase large subunit Spp2</fullName>
    </submittedName>
</protein>
<dbReference type="GO" id="GO:0000398">
    <property type="term" value="P:mRNA splicing, via spliceosome"/>
    <property type="evidence" value="ECO:0007669"/>
    <property type="project" value="InterPro"/>
</dbReference>
<comment type="similarity">
    <text evidence="2">Belongs to the SPP2 family.</text>
</comment>
<dbReference type="EMBL" id="JAPDMZ010000084">
    <property type="protein sequence ID" value="KAK0550993.1"/>
    <property type="molecule type" value="Genomic_DNA"/>
</dbReference>
<dbReference type="InterPro" id="IPR045166">
    <property type="entry name" value="Spp2-like"/>
</dbReference>
<sequence>MTSQPSFVVARPPAQSTAGLSSHSFSHGAGNSLGPSAAASRPFGRASVFADDEDDGADDDDHNRAGAGSRRDGYRGSGRSRPAHRNGIAISSLGGEDSDPTARSKFKEAPALTISQDHLTADDAARKALLEELRANKADSGTSGTNDPHSNLVISMTEEEALRMDLDSRPEAPDAAAYEAVPVEAFGAAMLRGMGWKEGMGAGRKRNGPQHAPEVSKRAALLGLGAKERPAPEDVNGSSNAGRAGSSSQPRREARPDMRYVPVVQRVRDREGPSTAAGSRESSQPASGTSTPRDRSNYGEDRHDRRREQSPPPRRRDRDRERGWDRDWDRDRDRRDTREISSREHRSNRDYHSRDKSSSSRRDDSHRSRDRTSERSHRDSDRYERHQGDSRHSYDRRDGTGRSEKSAR</sequence>
<evidence type="ECO:0000256" key="2">
    <source>
        <dbReference type="ARBA" id="ARBA00008576"/>
    </source>
</evidence>
<feature type="region of interest" description="Disordered" evidence="4">
    <location>
        <begin position="1"/>
        <end position="119"/>
    </location>
</feature>
<dbReference type="PANTHER" id="PTHR15818">
    <property type="entry name" value="G PATCH AND KOW-CONTAINING"/>
    <property type="match status" value="1"/>
</dbReference>
<feature type="compositionally biased region" description="Low complexity" evidence="4">
    <location>
        <begin position="236"/>
        <end position="248"/>
    </location>
</feature>
<feature type="compositionally biased region" description="Basic and acidic residues" evidence="4">
    <location>
        <begin position="61"/>
        <end position="74"/>
    </location>
</feature>
<dbReference type="GO" id="GO:0005681">
    <property type="term" value="C:spliceosomal complex"/>
    <property type="evidence" value="ECO:0007669"/>
    <property type="project" value="TreeGrafter"/>
</dbReference>
<evidence type="ECO:0000256" key="3">
    <source>
        <dbReference type="ARBA" id="ARBA00023242"/>
    </source>
</evidence>